<evidence type="ECO:0000313" key="2">
    <source>
        <dbReference type="Proteomes" id="UP001595685"/>
    </source>
</evidence>
<dbReference type="RefSeq" id="WP_376983844.1">
    <property type="nucleotide sequence ID" value="NZ_JBHRWW010000003.1"/>
</dbReference>
<dbReference type="EMBL" id="JBHRWW010000003">
    <property type="protein sequence ID" value="MFC3687817.1"/>
    <property type="molecule type" value="Genomic_DNA"/>
</dbReference>
<accession>A0ABV7WFR7</accession>
<organism evidence="1 2">
    <name type="scientific">Aquipuribacter hungaricus</name>
    <dbReference type="NCBI Taxonomy" id="545624"/>
    <lineage>
        <taxon>Bacteria</taxon>
        <taxon>Bacillati</taxon>
        <taxon>Actinomycetota</taxon>
        <taxon>Actinomycetes</taxon>
        <taxon>Micrococcales</taxon>
        <taxon>Intrasporangiaceae</taxon>
        <taxon>Aquipuribacter</taxon>
    </lineage>
</organism>
<sequence>MRVVGVDGVRGRWLAALVSLDPEGSAPATVTWDLGSAAAVLGPAAGEDVAAVGIDVPVGLVPAGHREAEQQARALLGGSASSVFATAPQPALAVARRLGGTRASRPEADAASRAAGAGGISTQAWGIADKVLEVEDAVRALGPAGARVVEVHPETSFAVMARHFREPAPAGKRSAAGVAQRVRPLASTMPSLDVLDALAGVPTGRGTDALVPVDDALDALAAACSALRHAFGQARVLGAGTTAVWSDGSPAPGRAVLVV</sequence>
<evidence type="ECO:0000313" key="1">
    <source>
        <dbReference type="EMBL" id="MFC3687817.1"/>
    </source>
</evidence>
<keyword evidence="2" id="KW-1185">Reference proteome</keyword>
<dbReference type="Pfam" id="PF04250">
    <property type="entry name" value="DUF429"/>
    <property type="match status" value="1"/>
</dbReference>
<dbReference type="Proteomes" id="UP001595685">
    <property type="component" value="Unassembled WGS sequence"/>
</dbReference>
<name>A0ABV7WFR7_9MICO</name>
<dbReference type="InterPro" id="IPR007362">
    <property type="entry name" value="DUF429"/>
</dbReference>
<proteinExistence type="predicted"/>
<gene>
    <name evidence="1" type="ORF">ACFOLH_05610</name>
</gene>
<comment type="caution">
    <text evidence="1">The sequence shown here is derived from an EMBL/GenBank/DDBJ whole genome shotgun (WGS) entry which is preliminary data.</text>
</comment>
<protein>
    <submittedName>
        <fullName evidence="1">DUF429 domain-containing protein</fullName>
    </submittedName>
</protein>
<reference evidence="2" key="1">
    <citation type="journal article" date="2019" name="Int. J. Syst. Evol. Microbiol.">
        <title>The Global Catalogue of Microorganisms (GCM) 10K type strain sequencing project: providing services to taxonomists for standard genome sequencing and annotation.</title>
        <authorList>
            <consortium name="The Broad Institute Genomics Platform"/>
            <consortium name="The Broad Institute Genome Sequencing Center for Infectious Disease"/>
            <person name="Wu L."/>
            <person name="Ma J."/>
        </authorList>
    </citation>
    <scope>NUCLEOTIDE SEQUENCE [LARGE SCALE GENOMIC DNA]</scope>
    <source>
        <strain evidence="2">NCAIM B.02333</strain>
    </source>
</reference>